<gene>
    <name evidence="1" type="ORF">D8771_08625</name>
</gene>
<sequence length="140" mass="15050">MCTACAETGNQVSEAYEAGVGGGGVTHDEALSDDIRELSRRGGTAKLADLTDFAWEKVHVFSEGASARQVERAVGEPVLGDKFYYDAGNLLVFEYNGKVSKAGSVLPDLLVTDGRRSWGPGTVLKPQTRSRNTLLRLSEE</sequence>
<reference evidence="1 2" key="1">
    <citation type="submission" date="2018-10" db="EMBL/GenBank/DDBJ databases">
        <title>Isolation of pseudouridimycin from Streptomyces albus DSM 40763.</title>
        <authorList>
            <person name="Rosenqvist P."/>
            <person name="Metsae-Ketelae M."/>
            <person name="Virta P."/>
        </authorList>
    </citation>
    <scope>NUCLEOTIDE SEQUENCE [LARGE SCALE GENOMIC DNA]</scope>
    <source>
        <strain evidence="1 2">DSM 40763</strain>
    </source>
</reference>
<protein>
    <submittedName>
        <fullName evidence="1">Uncharacterized protein</fullName>
    </submittedName>
</protein>
<evidence type="ECO:0000313" key="1">
    <source>
        <dbReference type="EMBL" id="TGG86604.1"/>
    </source>
</evidence>
<proteinExistence type="predicted"/>
<dbReference type="AlphaFoldDB" id="A0A8H1LHK1"/>
<evidence type="ECO:0000313" key="2">
    <source>
        <dbReference type="Proteomes" id="UP000298111"/>
    </source>
</evidence>
<dbReference type="EMBL" id="RCIY01000040">
    <property type="protein sequence ID" value="TGG86604.1"/>
    <property type="molecule type" value="Genomic_DNA"/>
</dbReference>
<accession>A0A8H1LHK1</accession>
<name>A0A8H1LHK1_9ACTN</name>
<organism evidence="1 2">
    <name type="scientific">Streptomyces albus</name>
    <dbReference type="NCBI Taxonomy" id="1888"/>
    <lineage>
        <taxon>Bacteria</taxon>
        <taxon>Bacillati</taxon>
        <taxon>Actinomycetota</taxon>
        <taxon>Actinomycetes</taxon>
        <taxon>Kitasatosporales</taxon>
        <taxon>Streptomycetaceae</taxon>
        <taxon>Streptomyces</taxon>
    </lineage>
</organism>
<comment type="caution">
    <text evidence="1">The sequence shown here is derived from an EMBL/GenBank/DDBJ whole genome shotgun (WGS) entry which is preliminary data.</text>
</comment>
<dbReference type="Proteomes" id="UP000298111">
    <property type="component" value="Unassembled WGS sequence"/>
</dbReference>